<protein>
    <submittedName>
        <fullName evidence="1">42130_t:CDS:1</fullName>
    </submittedName>
</protein>
<proteinExistence type="predicted"/>
<evidence type="ECO:0000313" key="2">
    <source>
        <dbReference type="Proteomes" id="UP000789901"/>
    </source>
</evidence>
<comment type="caution">
    <text evidence="1">The sequence shown here is derived from an EMBL/GenBank/DDBJ whole genome shotgun (WGS) entry which is preliminary data.</text>
</comment>
<organism evidence="1 2">
    <name type="scientific">Gigaspora margarita</name>
    <dbReference type="NCBI Taxonomy" id="4874"/>
    <lineage>
        <taxon>Eukaryota</taxon>
        <taxon>Fungi</taxon>
        <taxon>Fungi incertae sedis</taxon>
        <taxon>Mucoromycota</taxon>
        <taxon>Glomeromycotina</taxon>
        <taxon>Glomeromycetes</taxon>
        <taxon>Diversisporales</taxon>
        <taxon>Gigasporaceae</taxon>
        <taxon>Gigaspora</taxon>
    </lineage>
</organism>
<dbReference type="Proteomes" id="UP000789901">
    <property type="component" value="Unassembled WGS sequence"/>
</dbReference>
<name>A0ABN7WES3_GIGMA</name>
<accession>A0ABN7WES3</accession>
<reference evidence="1 2" key="1">
    <citation type="submission" date="2021-06" db="EMBL/GenBank/DDBJ databases">
        <authorList>
            <person name="Kallberg Y."/>
            <person name="Tangrot J."/>
            <person name="Rosling A."/>
        </authorList>
    </citation>
    <scope>NUCLEOTIDE SEQUENCE [LARGE SCALE GENOMIC DNA]</scope>
    <source>
        <strain evidence="1 2">120-4 pot B 10/14</strain>
    </source>
</reference>
<evidence type="ECO:0000313" key="1">
    <source>
        <dbReference type="EMBL" id="CAG8829892.1"/>
    </source>
</evidence>
<sequence>MPNPKQKKKEFYNTPVLIFTSAHTYILDTFSSEDSVITNTPKSELEQNLDIADSHLIEHQVCEYIVQMAKKDGKEYKPKTVQQAVNEINKYLVKHGSIQSLNLYNKSNLQEKGLDEKEATGIWYYKKHCGINKVQNFIKDSENKVKVQLPDGILTNHSGKKTAAQIFQDADISEDAIMNITGHQSAQELLANSTNITAQDFFVVLTESTKSYINVNIFSSQILTHIDQSHIASNLQNQPPNF</sequence>
<dbReference type="EMBL" id="CAJVQB010041832">
    <property type="protein sequence ID" value="CAG8829892.1"/>
    <property type="molecule type" value="Genomic_DNA"/>
</dbReference>
<keyword evidence="2" id="KW-1185">Reference proteome</keyword>
<gene>
    <name evidence="1" type="ORF">GMARGA_LOCUS30114</name>
</gene>